<evidence type="ECO:0000313" key="4">
    <source>
        <dbReference type="Proteomes" id="UP000184188"/>
    </source>
</evidence>
<accession>A0A1L9SCA5</accession>
<gene>
    <name evidence="3" type="ORF">ASPZODRAFT_134944</name>
</gene>
<protein>
    <recommendedName>
        <fullName evidence="5">BZIP domain-containing protein</fullName>
    </recommendedName>
</protein>
<evidence type="ECO:0000313" key="3">
    <source>
        <dbReference type="EMBL" id="OJJ44806.1"/>
    </source>
</evidence>
<evidence type="ECO:0000256" key="1">
    <source>
        <dbReference type="SAM" id="MobiDB-lite"/>
    </source>
</evidence>
<dbReference type="STRING" id="1073090.A0A1L9SCA5"/>
<dbReference type="AlphaFoldDB" id="A0A1L9SCA5"/>
<dbReference type="Proteomes" id="UP000184188">
    <property type="component" value="Unassembled WGS sequence"/>
</dbReference>
<sequence>MSRNTLYSTLLHLTLSPLLFFPARGSATAASNIYRAPTGSLYVNQSSNLRSFSALYLHCPSLLVPHQPFSTSSMMSSDPVKSAEAADQNQDQDGKPKAPLALPSTDPTDGSNSHKIDLSAEGGSTVKLDHFGPMVVNQDGTLSRISNWEQMTEIERRNTLRVLGKRNKQRLAALKEAEAARQNEEQK</sequence>
<dbReference type="PANTHER" id="PTHR39474">
    <property type="entry name" value="UNNAMED PRODUCT"/>
    <property type="match status" value="1"/>
</dbReference>
<keyword evidence="2" id="KW-0732">Signal</keyword>
<dbReference type="GeneID" id="34610132"/>
<dbReference type="RefSeq" id="XP_022579316.1">
    <property type="nucleotide sequence ID" value="XM_022723667.1"/>
</dbReference>
<dbReference type="EMBL" id="KV878347">
    <property type="protein sequence ID" value="OJJ44806.1"/>
    <property type="molecule type" value="Genomic_DNA"/>
</dbReference>
<reference evidence="4" key="1">
    <citation type="journal article" date="2017" name="Genome Biol.">
        <title>Comparative genomics reveals high biological diversity and specific adaptations in the industrially and medically important fungal genus Aspergillus.</title>
        <authorList>
            <person name="de Vries R.P."/>
            <person name="Riley R."/>
            <person name="Wiebenga A."/>
            <person name="Aguilar-Osorio G."/>
            <person name="Amillis S."/>
            <person name="Uchima C.A."/>
            <person name="Anderluh G."/>
            <person name="Asadollahi M."/>
            <person name="Askin M."/>
            <person name="Barry K."/>
            <person name="Battaglia E."/>
            <person name="Bayram O."/>
            <person name="Benocci T."/>
            <person name="Braus-Stromeyer S.A."/>
            <person name="Caldana C."/>
            <person name="Canovas D."/>
            <person name="Cerqueira G.C."/>
            <person name="Chen F."/>
            <person name="Chen W."/>
            <person name="Choi C."/>
            <person name="Clum A."/>
            <person name="Dos Santos R.A."/>
            <person name="Damasio A.R."/>
            <person name="Diallinas G."/>
            <person name="Emri T."/>
            <person name="Fekete E."/>
            <person name="Flipphi M."/>
            <person name="Freyberg S."/>
            <person name="Gallo A."/>
            <person name="Gournas C."/>
            <person name="Habgood R."/>
            <person name="Hainaut M."/>
            <person name="Harispe M.L."/>
            <person name="Henrissat B."/>
            <person name="Hilden K.S."/>
            <person name="Hope R."/>
            <person name="Hossain A."/>
            <person name="Karabika E."/>
            <person name="Karaffa L."/>
            <person name="Karanyi Z."/>
            <person name="Krasevec N."/>
            <person name="Kuo A."/>
            <person name="Kusch H."/>
            <person name="LaButti K."/>
            <person name="Lagendijk E.L."/>
            <person name="Lapidus A."/>
            <person name="Levasseur A."/>
            <person name="Lindquist E."/>
            <person name="Lipzen A."/>
            <person name="Logrieco A.F."/>
            <person name="MacCabe A."/>
            <person name="Maekelae M.R."/>
            <person name="Malavazi I."/>
            <person name="Melin P."/>
            <person name="Meyer V."/>
            <person name="Mielnichuk N."/>
            <person name="Miskei M."/>
            <person name="Molnar A.P."/>
            <person name="Mule G."/>
            <person name="Ngan C.Y."/>
            <person name="Orejas M."/>
            <person name="Orosz E."/>
            <person name="Ouedraogo J.P."/>
            <person name="Overkamp K.M."/>
            <person name="Park H.-S."/>
            <person name="Perrone G."/>
            <person name="Piumi F."/>
            <person name="Punt P.J."/>
            <person name="Ram A.F."/>
            <person name="Ramon A."/>
            <person name="Rauscher S."/>
            <person name="Record E."/>
            <person name="Riano-Pachon D.M."/>
            <person name="Robert V."/>
            <person name="Roehrig J."/>
            <person name="Ruller R."/>
            <person name="Salamov A."/>
            <person name="Salih N.S."/>
            <person name="Samson R.A."/>
            <person name="Sandor E."/>
            <person name="Sanguinetti M."/>
            <person name="Schuetze T."/>
            <person name="Sepcic K."/>
            <person name="Shelest E."/>
            <person name="Sherlock G."/>
            <person name="Sophianopoulou V."/>
            <person name="Squina F.M."/>
            <person name="Sun H."/>
            <person name="Susca A."/>
            <person name="Todd R.B."/>
            <person name="Tsang A."/>
            <person name="Unkles S.E."/>
            <person name="van de Wiele N."/>
            <person name="van Rossen-Uffink D."/>
            <person name="Oliveira J.V."/>
            <person name="Vesth T.C."/>
            <person name="Visser J."/>
            <person name="Yu J.-H."/>
            <person name="Zhou M."/>
            <person name="Andersen M.R."/>
            <person name="Archer D.B."/>
            <person name="Baker S.E."/>
            <person name="Benoit I."/>
            <person name="Brakhage A.A."/>
            <person name="Braus G.H."/>
            <person name="Fischer R."/>
            <person name="Frisvad J.C."/>
            <person name="Goldman G.H."/>
            <person name="Houbraken J."/>
            <person name="Oakley B."/>
            <person name="Pocsi I."/>
            <person name="Scazzocchio C."/>
            <person name="Seiboth B."/>
            <person name="vanKuyk P.A."/>
            <person name="Wortman J."/>
            <person name="Dyer P.S."/>
            <person name="Grigoriev I.V."/>
        </authorList>
    </citation>
    <scope>NUCLEOTIDE SEQUENCE [LARGE SCALE GENOMIC DNA]</scope>
    <source>
        <strain evidence="4">CBS 506.65</strain>
    </source>
</reference>
<evidence type="ECO:0008006" key="5">
    <source>
        <dbReference type="Google" id="ProtNLM"/>
    </source>
</evidence>
<feature type="region of interest" description="Disordered" evidence="1">
    <location>
        <begin position="70"/>
        <end position="118"/>
    </location>
</feature>
<dbReference type="VEuPathDB" id="FungiDB:ASPZODRAFT_134944"/>
<evidence type="ECO:0000256" key="2">
    <source>
        <dbReference type="SAM" id="SignalP"/>
    </source>
</evidence>
<dbReference type="PANTHER" id="PTHR39474:SF1">
    <property type="entry name" value="FUNGAL SPECIFIC TRANSCRIPTION FACTOR"/>
    <property type="match status" value="1"/>
</dbReference>
<feature type="signal peptide" evidence="2">
    <location>
        <begin position="1"/>
        <end position="25"/>
    </location>
</feature>
<proteinExistence type="predicted"/>
<name>A0A1L9SCA5_9EURO</name>
<keyword evidence="4" id="KW-1185">Reference proteome</keyword>
<dbReference type="OrthoDB" id="4590138at2759"/>
<feature type="chain" id="PRO_5013109586" description="BZIP domain-containing protein" evidence="2">
    <location>
        <begin position="26"/>
        <end position="187"/>
    </location>
</feature>
<organism evidence="3 4">
    <name type="scientific">Penicilliopsis zonata CBS 506.65</name>
    <dbReference type="NCBI Taxonomy" id="1073090"/>
    <lineage>
        <taxon>Eukaryota</taxon>
        <taxon>Fungi</taxon>
        <taxon>Dikarya</taxon>
        <taxon>Ascomycota</taxon>
        <taxon>Pezizomycotina</taxon>
        <taxon>Eurotiomycetes</taxon>
        <taxon>Eurotiomycetidae</taxon>
        <taxon>Eurotiales</taxon>
        <taxon>Aspergillaceae</taxon>
        <taxon>Penicilliopsis</taxon>
    </lineage>
</organism>